<feature type="non-terminal residue" evidence="1">
    <location>
        <position position="1"/>
    </location>
</feature>
<reference evidence="1" key="1">
    <citation type="submission" date="2023-05" db="EMBL/GenBank/DDBJ databases">
        <authorList>
            <consortium name="ELIXIR-Norway"/>
        </authorList>
    </citation>
    <scope>NUCLEOTIDE SEQUENCE</scope>
</reference>
<name>A0AC59Y5G2_RANTA</name>
<evidence type="ECO:0000313" key="1">
    <source>
        <dbReference type="EMBL" id="CAM9398984.1"/>
    </source>
</evidence>
<accession>A0AC59Y5G2</accession>
<feature type="non-terminal residue" evidence="1">
    <location>
        <position position="120"/>
    </location>
</feature>
<reference evidence="1" key="2">
    <citation type="submission" date="2025-03" db="EMBL/GenBank/DDBJ databases">
        <authorList>
            <consortium name="ELIXIR-Norway"/>
            <consortium name="Elixir Norway"/>
        </authorList>
    </citation>
    <scope>NUCLEOTIDE SEQUENCE</scope>
</reference>
<evidence type="ECO:0000313" key="2">
    <source>
        <dbReference type="Proteomes" id="UP001162501"/>
    </source>
</evidence>
<dbReference type="EMBL" id="OX596094">
    <property type="protein sequence ID" value="CAM9398984.1"/>
    <property type="molecule type" value="Genomic_DNA"/>
</dbReference>
<organism evidence="1 2">
    <name type="scientific">Rangifer tarandus platyrhynchus</name>
    <name type="common">Svalbard reindeer</name>
    <dbReference type="NCBI Taxonomy" id="3082113"/>
    <lineage>
        <taxon>Eukaryota</taxon>
        <taxon>Metazoa</taxon>
        <taxon>Chordata</taxon>
        <taxon>Craniata</taxon>
        <taxon>Vertebrata</taxon>
        <taxon>Euteleostomi</taxon>
        <taxon>Mammalia</taxon>
        <taxon>Eutheria</taxon>
        <taxon>Laurasiatheria</taxon>
        <taxon>Artiodactyla</taxon>
        <taxon>Ruminantia</taxon>
        <taxon>Pecora</taxon>
        <taxon>Cervidae</taxon>
        <taxon>Odocoileinae</taxon>
        <taxon>Rangifer</taxon>
    </lineage>
</organism>
<gene>
    <name evidence="1" type="ORF">MRATA1EN22A_LOCUS1971</name>
</gene>
<proteinExistence type="predicted"/>
<sequence length="120" mass="12658">PWGPAAWRGKVRTAALAGAGGSPRWLSCQSNPLRWDSRSAFCLPVGASQRCSRSHLRGAGGPGRPGQLSPVLSRPGAPASPRAHKRCCGAPSRPPPTSQSAVRRYVRFNKSSYVGVSTQP</sequence>
<dbReference type="Proteomes" id="UP001162501">
    <property type="component" value="Chromosome 10"/>
</dbReference>
<protein>
    <submittedName>
        <fullName evidence="1">Uncharacterized protein</fullName>
    </submittedName>
</protein>